<dbReference type="EMBL" id="BGZK01001285">
    <property type="protein sequence ID" value="GBP76305.1"/>
    <property type="molecule type" value="Genomic_DNA"/>
</dbReference>
<dbReference type="AlphaFoldDB" id="A0A4C1YPL9"/>
<dbReference type="OrthoDB" id="6614157at2759"/>
<accession>A0A4C1YPL9</accession>
<comment type="caution">
    <text evidence="1">The sequence shown here is derived from an EMBL/GenBank/DDBJ whole genome shotgun (WGS) entry which is preliminary data.</text>
</comment>
<protein>
    <submittedName>
        <fullName evidence="1">Uncharacterized protein</fullName>
    </submittedName>
</protein>
<sequence>MYAIINNRATIKAGGTGNSVKLARTFSKREANPHPGALSPPERRLWRECNYRGRGKHYRPAISGISETENRSGSYGTTANQCTELMWLSCQALRLVEYTTEGPKTRKKTVAIFFDVAKAFDKYTPLPPKAINELAQWFLTWRIEVNPDKSAATYFKRRKGKSVRLVPQAVSYEAPPPYHLIRRPRNALTDPLDALTVEIKRLNKINKQNLMFSLGTFLVDFSPTLPARTGAWVRVTHFLPPSGHRREKQCIRRSCTPNAICEAHAAINKSEH</sequence>
<organism evidence="1 2">
    <name type="scientific">Eumeta variegata</name>
    <name type="common">Bagworm moth</name>
    <name type="synonym">Eumeta japonica</name>
    <dbReference type="NCBI Taxonomy" id="151549"/>
    <lineage>
        <taxon>Eukaryota</taxon>
        <taxon>Metazoa</taxon>
        <taxon>Ecdysozoa</taxon>
        <taxon>Arthropoda</taxon>
        <taxon>Hexapoda</taxon>
        <taxon>Insecta</taxon>
        <taxon>Pterygota</taxon>
        <taxon>Neoptera</taxon>
        <taxon>Endopterygota</taxon>
        <taxon>Lepidoptera</taxon>
        <taxon>Glossata</taxon>
        <taxon>Ditrysia</taxon>
        <taxon>Tineoidea</taxon>
        <taxon>Psychidae</taxon>
        <taxon>Oiketicinae</taxon>
        <taxon>Eumeta</taxon>
    </lineage>
</organism>
<evidence type="ECO:0000313" key="1">
    <source>
        <dbReference type="EMBL" id="GBP76305.1"/>
    </source>
</evidence>
<name>A0A4C1YPL9_EUMVA</name>
<evidence type="ECO:0000313" key="2">
    <source>
        <dbReference type="Proteomes" id="UP000299102"/>
    </source>
</evidence>
<reference evidence="1 2" key="1">
    <citation type="journal article" date="2019" name="Commun. Biol.">
        <title>The bagworm genome reveals a unique fibroin gene that provides high tensile strength.</title>
        <authorList>
            <person name="Kono N."/>
            <person name="Nakamura H."/>
            <person name="Ohtoshi R."/>
            <person name="Tomita M."/>
            <person name="Numata K."/>
            <person name="Arakawa K."/>
        </authorList>
    </citation>
    <scope>NUCLEOTIDE SEQUENCE [LARGE SCALE GENOMIC DNA]</scope>
</reference>
<gene>
    <name evidence="1" type="ORF">EVAR_28934_1</name>
</gene>
<proteinExistence type="predicted"/>
<keyword evidence="2" id="KW-1185">Reference proteome</keyword>
<dbReference type="Proteomes" id="UP000299102">
    <property type="component" value="Unassembled WGS sequence"/>
</dbReference>